<comment type="caution">
    <text evidence="1">The sequence shown here is derived from an EMBL/GenBank/DDBJ whole genome shotgun (WGS) entry which is preliminary data.</text>
</comment>
<accession>A0A101LXP4</accession>
<name>A0A101LXP4_PICGL</name>
<gene>
    <name evidence="1" type="ORF">ABT39_MTgene5435</name>
</gene>
<protein>
    <submittedName>
        <fullName evidence="1">Uncharacterized protein</fullName>
    </submittedName>
</protein>
<geneLocation type="mitochondrion" evidence="1"/>
<reference evidence="1" key="1">
    <citation type="journal article" date="2015" name="Genome Biol. Evol.">
        <title>Organellar Genomes of White Spruce (Picea glauca): Assembly and Annotation.</title>
        <authorList>
            <person name="Jackman S.D."/>
            <person name="Warren R.L."/>
            <person name="Gibb E.A."/>
            <person name="Vandervalk B.P."/>
            <person name="Mohamadi H."/>
            <person name="Chu J."/>
            <person name="Raymond A."/>
            <person name="Pleasance S."/>
            <person name="Coope R."/>
            <person name="Wildung M.R."/>
            <person name="Ritland C.E."/>
            <person name="Bousquet J."/>
            <person name="Jones S.J."/>
            <person name="Bohlmann J."/>
            <person name="Birol I."/>
        </authorList>
    </citation>
    <scope>NUCLEOTIDE SEQUENCE [LARGE SCALE GENOMIC DNA]</scope>
    <source>
        <tissue evidence="1">Flushing bud</tissue>
    </source>
</reference>
<dbReference type="AlphaFoldDB" id="A0A101LXP4"/>
<proteinExistence type="predicted"/>
<keyword evidence="1" id="KW-0496">Mitochondrion</keyword>
<sequence>MFRESLPVIEGGCDVYNRPHARKVLFCQVVVFTYIRDSTLYGSGGAACSHELSPFGLLL</sequence>
<dbReference type="EMBL" id="LKAM01000007">
    <property type="protein sequence ID" value="KUM47250.1"/>
    <property type="molecule type" value="Genomic_DNA"/>
</dbReference>
<organism evidence="1">
    <name type="scientific">Picea glauca</name>
    <name type="common">White spruce</name>
    <name type="synonym">Pinus glauca</name>
    <dbReference type="NCBI Taxonomy" id="3330"/>
    <lineage>
        <taxon>Eukaryota</taxon>
        <taxon>Viridiplantae</taxon>
        <taxon>Streptophyta</taxon>
        <taxon>Embryophyta</taxon>
        <taxon>Tracheophyta</taxon>
        <taxon>Spermatophyta</taxon>
        <taxon>Pinopsida</taxon>
        <taxon>Pinidae</taxon>
        <taxon>Conifers I</taxon>
        <taxon>Pinales</taxon>
        <taxon>Pinaceae</taxon>
        <taxon>Picea</taxon>
    </lineage>
</organism>
<evidence type="ECO:0000313" key="1">
    <source>
        <dbReference type="EMBL" id="KUM47250.1"/>
    </source>
</evidence>